<reference evidence="1 2" key="1">
    <citation type="submission" date="2024-10" db="EMBL/GenBank/DDBJ databases">
        <title>The Natural Products Discovery Center: Release of the First 8490 Sequenced Strains for Exploring Actinobacteria Biosynthetic Diversity.</title>
        <authorList>
            <person name="Kalkreuter E."/>
            <person name="Kautsar S.A."/>
            <person name="Yang D."/>
            <person name="Bader C.D."/>
            <person name="Teijaro C.N."/>
            <person name="Fluegel L."/>
            <person name="Davis C.M."/>
            <person name="Simpson J.R."/>
            <person name="Lauterbach L."/>
            <person name="Steele A.D."/>
            <person name="Gui C."/>
            <person name="Meng S."/>
            <person name="Li G."/>
            <person name="Viehrig K."/>
            <person name="Ye F."/>
            <person name="Su P."/>
            <person name="Kiefer A.F."/>
            <person name="Nichols A."/>
            <person name="Cepeda A.J."/>
            <person name="Yan W."/>
            <person name="Fan B."/>
            <person name="Jiang Y."/>
            <person name="Adhikari A."/>
            <person name="Zheng C.-J."/>
            <person name="Schuster L."/>
            <person name="Cowan T.M."/>
            <person name="Smanski M.J."/>
            <person name="Chevrette M.G."/>
            <person name="De Carvalho L.P.S."/>
            <person name="Shen B."/>
        </authorList>
    </citation>
    <scope>NUCLEOTIDE SEQUENCE [LARGE SCALE GENOMIC DNA]</scope>
    <source>
        <strain evidence="1 2">NPDC087045</strain>
    </source>
</reference>
<gene>
    <name evidence="1" type="ORF">ACIPEN_21945</name>
</gene>
<protein>
    <submittedName>
        <fullName evidence="1">Uncharacterized protein</fullName>
    </submittedName>
</protein>
<organism evidence="1 2">
    <name type="scientific">Herbaspirillum chlorophenolicum</name>
    <dbReference type="NCBI Taxonomy" id="211589"/>
    <lineage>
        <taxon>Bacteria</taxon>
        <taxon>Pseudomonadati</taxon>
        <taxon>Pseudomonadota</taxon>
        <taxon>Betaproteobacteria</taxon>
        <taxon>Burkholderiales</taxon>
        <taxon>Oxalobacteraceae</taxon>
        <taxon>Herbaspirillum</taxon>
    </lineage>
</organism>
<dbReference type="EMBL" id="JBIUZV010000021">
    <property type="protein sequence ID" value="MFJ3048505.1"/>
    <property type="molecule type" value="Genomic_DNA"/>
</dbReference>
<dbReference type="InterPro" id="IPR056914">
    <property type="entry name" value="Gp53-like"/>
</dbReference>
<dbReference type="Proteomes" id="UP001617427">
    <property type="component" value="Unassembled WGS sequence"/>
</dbReference>
<name>A0ABW8F5C3_9BURK</name>
<comment type="caution">
    <text evidence="1">The sequence shown here is derived from an EMBL/GenBank/DDBJ whole genome shotgun (WGS) entry which is preliminary data.</text>
</comment>
<evidence type="ECO:0000313" key="1">
    <source>
        <dbReference type="EMBL" id="MFJ3048505.1"/>
    </source>
</evidence>
<sequence length="170" mass="17184">MGFQKTVNQYLPPAAEGDFASSNPRASVLASEGQLVAGAAGVTVGRFAWANASGVVLNSGSGAPSGFVHREQQGLITAWLGEASMLVPQGLPVVLHNEGDFWVKNTVTAASIANPRLKAFASLTDGSVQFAAAGATVSGYVETNYVLGGFSNGGTGAVGELVKITTGGKQ</sequence>
<evidence type="ECO:0000313" key="2">
    <source>
        <dbReference type="Proteomes" id="UP001617427"/>
    </source>
</evidence>
<accession>A0ABW8F5C3</accession>
<dbReference type="Pfam" id="PF23982">
    <property type="entry name" value="XM1_gp53_minor_capsid"/>
    <property type="match status" value="1"/>
</dbReference>
<proteinExistence type="predicted"/>
<keyword evidence="2" id="KW-1185">Reference proteome</keyword>
<dbReference type="RefSeq" id="WP_402703566.1">
    <property type="nucleotide sequence ID" value="NZ_JBIUZV010000021.1"/>
</dbReference>